<dbReference type="Proteomes" id="UP001155240">
    <property type="component" value="Unassembled WGS sequence"/>
</dbReference>
<keyword evidence="3" id="KW-1185">Reference proteome</keyword>
<accession>A0A9X2DXD0</accession>
<evidence type="ECO:0000256" key="1">
    <source>
        <dbReference type="SAM" id="MobiDB-lite"/>
    </source>
</evidence>
<comment type="caution">
    <text evidence="2">The sequence shown here is derived from an EMBL/GenBank/DDBJ whole genome shotgun (WGS) entry which is preliminary data.</text>
</comment>
<dbReference type="AlphaFoldDB" id="A0A9X2DXD0"/>
<organism evidence="2 3">
    <name type="scientific">Rathayibacter rubneri</name>
    <dbReference type="NCBI Taxonomy" id="2950106"/>
    <lineage>
        <taxon>Bacteria</taxon>
        <taxon>Bacillati</taxon>
        <taxon>Actinomycetota</taxon>
        <taxon>Actinomycetes</taxon>
        <taxon>Micrococcales</taxon>
        <taxon>Microbacteriaceae</taxon>
        <taxon>Rathayibacter</taxon>
    </lineage>
</organism>
<sequence length="86" mass="9400">MPRLLLRMRPLADRTGGDPRVLDVVGLDTRLRRYSTSREGRSRGPTDPARPASGRLGAQGDGESAREGVQQKHKGRLAAARILVIE</sequence>
<dbReference type="EMBL" id="JAMRYM010000041">
    <property type="protein sequence ID" value="MCM6762902.1"/>
    <property type="molecule type" value="Genomic_DNA"/>
</dbReference>
<evidence type="ECO:0000313" key="2">
    <source>
        <dbReference type="EMBL" id="MCM6762902.1"/>
    </source>
</evidence>
<dbReference type="RefSeq" id="WP_251945653.1">
    <property type="nucleotide sequence ID" value="NZ_JAMRYM010000041.1"/>
</dbReference>
<reference evidence="2" key="1">
    <citation type="submission" date="2022-06" db="EMBL/GenBank/DDBJ databases">
        <title>Whole genome shotgun sequencing (WGS) of Rathayibacter sp. ZW T2_19, isolated from stored onions (Allium cepa).</title>
        <authorList>
            <person name="Stoll D.A."/>
            <person name="Huch M."/>
        </authorList>
    </citation>
    <scope>NUCLEOTIDE SEQUENCE</scope>
    <source>
        <strain evidence="2">ZW T2_19</strain>
    </source>
</reference>
<evidence type="ECO:0000313" key="3">
    <source>
        <dbReference type="Proteomes" id="UP001155240"/>
    </source>
</evidence>
<proteinExistence type="predicted"/>
<gene>
    <name evidence="2" type="ORF">NB037_10790</name>
</gene>
<name>A0A9X2DXD0_9MICO</name>
<protein>
    <submittedName>
        <fullName evidence="2">Uncharacterized protein</fullName>
    </submittedName>
</protein>
<feature type="region of interest" description="Disordered" evidence="1">
    <location>
        <begin position="33"/>
        <end position="75"/>
    </location>
</feature>